<evidence type="ECO:0000313" key="2">
    <source>
        <dbReference type="EMBL" id="KAK2068068.1"/>
    </source>
</evidence>
<dbReference type="InterPro" id="IPR014717">
    <property type="entry name" value="Transl_elong_EF1B/ribsomal_bS6"/>
</dbReference>
<evidence type="ECO:0000256" key="1">
    <source>
        <dbReference type="ARBA" id="ARBA00009512"/>
    </source>
</evidence>
<dbReference type="PANTHER" id="PTHR21011:SF1">
    <property type="entry name" value="SMALL RIBOSOMAL SUBUNIT PROTEIN BS6M"/>
    <property type="match status" value="1"/>
</dbReference>
<dbReference type="Pfam" id="PF01250">
    <property type="entry name" value="Ribosomal_S6"/>
    <property type="match status" value="1"/>
</dbReference>
<dbReference type="NCBIfam" id="TIGR00166">
    <property type="entry name" value="S6"/>
    <property type="match status" value="1"/>
</dbReference>
<dbReference type="CDD" id="cd15465">
    <property type="entry name" value="bS6_mito"/>
    <property type="match status" value="1"/>
</dbReference>
<name>A0AAD9HZ36_9PEZI</name>
<dbReference type="EMBL" id="JAQQPM010000002">
    <property type="protein sequence ID" value="KAK2068068.1"/>
    <property type="molecule type" value="Genomic_DNA"/>
</dbReference>
<protein>
    <recommendedName>
        <fullName evidence="4">Ribosomal protein S6</fullName>
    </recommendedName>
</protein>
<reference evidence="2" key="1">
    <citation type="journal article" date="2023" name="Mol. Plant Microbe Interact.">
        <title>Elucidating the Obligate Nature and Biological Capacity of an Invasive Fungal Corn Pathogen.</title>
        <authorList>
            <person name="MacCready J.S."/>
            <person name="Roggenkamp E.M."/>
            <person name="Gdanetz K."/>
            <person name="Chilvers M.I."/>
        </authorList>
    </citation>
    <scope>NUCLEOTIDE SEQUENCE</scope>
    <source>
        <strain evidence="2">PM02</strain>
    </source>
</reference>
<evidence type="ECO:0008006" key="4">
    <source>
        <dbReference type="Google" id="ProtNLM"/>
    </source>
</evidence>
<comment type="caution">
    <text evidence="2">The sequence shown here is derived from an EMBL/GenBank/DDBJ whole genome shotgun (WGS) entry which is preliminary data.</text>
</comment>
<evidence type="ECO:0000313" key="3">
    <source>
        <dbReference type="Proteomes" id="UP001217918"/>
    </source>
</evidence>
<dbReference type="GO" id="GO:0003735">
    <property type="term" value="F:structural constituent of ribosome"/>
    <property type="evidence" value="ECO:0007669"/>
    <property type="project" value="InterPro"/>
</dbReference>
<dbReference type="GO" id="GO:0005763">
    <property type="term" value="C:mitochondrial small ribosomal subunit"/>
    <property type="evidence" value="ECO:0007669"/>
    <property type="project" value="TreeGrafter"/>
</dbReference>
<dbReference type="GO" id="GO:0006412">
    <property type="term" value="P:translation"/>
    <property type="evidence" value="ECO:0007669"/>
    <property type="project" value="InterPro"/>
</dbReference>
<accession>A0AAD9HZ36</accession>
<comment type="similarity">
    <text evidence="1">Belongs to the bacterial ribosomal protein bS6 family.</text>
</comment>
<gene>
    <name evidence="2" type="ORF">P8C59_002739</name>
</gene>
<dbReference type="Gene3D" id="3.30.70.60">
    <property type="match status" value="1"/>
</dbReference>
<dbReference type="InterPro" id="IPR000529">
    <property type="entry name" value="Ribosomal_bS6"/>
</dbReference>
<dbReference type="AlphaFoldDB" id="A0AAD9HZ36"/>
<dbReference type="GO" id="GO:0070181">
    <property type="term" value="F:small ribosomal subunit rRNA binding"/>
    <property type="evidence" value="ECO:0007669"/>
    <property type="project" value="TreeGrafter"/>
</dbReference>
<dbReference type="InterPro" id="IPR035980">
    <property type="entry name" value="Ribosomal_bS6_sf"/>
</dbReference>
<organism evidence="2 3">
    <name type="scientific">Phyllachora maydis</name>
    <dbReference type="NCBI Taxonomy" id="1825666"/>
    <lineage>
        <taxon>Eukaryota</taxon>
        <taxon>Fungi</taxon>
        <taxon>Dikarya</taxon>
        <taxon>Ascomycota</taxon>
        <taxon>Pezizomycotina</taxon>
        <taxon>Sordariomycetes</taxon>
        <taxon>Sordariomycetidae</taxon>
        <taxon>Phyllachorales</taxon>
        <taxon>Phyllachoraceae</taxon>
        <taxon>Phyllachora</taxon>
    </lineage>
</organism>
<keyword evidence="3" id="KW-1185">Reference proteome</keyword>
<dbReference type="SUPFAM" id="SSF54995">
    <property type="entry name" value="Ribosomal protein S6"/>
    <property type="match status" value="1"/>
</dbReference>
<dbReference type="Proteomes" id="UP001217918">
    <property type="component" value="Unassembled WGS sequence"/>
</dbReference>
<sequence>MLYEIIGIVRPGDLAIVKEIVLAAGQQILRSGGVIRDLRNWGTFYLPRPITAHKRRDVKGHYFALRFDAGVPAQEAVRRKIVADPRVLRVACVKLGDGKLDTLSRLTSLEWGRMDM</sequence>
<proteinExistence type="inferred from homology"/>
<dbReference type="PANTHER" id="PTHR21011">
    <property type="entry name" value="MITOCHONDRIAL 28S RIBOSOMAL PROTEIN S6"/>
    <property type="match status" value="1"/>
</dbReference>